<dbReference type="InterPro" id="IPR006076">
    <property type="entry name" value="FAD-dep_OxRdtase"/>
</dbReference>
<dbReference type="InterPro" id="IPR036188">
    <property type="entry name" value="FAD/NAD-bd_sf"/>
</dbReference>
<keyword evidence="1" id="KW-0560">Oxidoreductase</keyword>
<evidence type="ECO:0000313" key="3">
    <source>
        <dbReference type="EMBL" id="TYR36385.1"/>
    </source>
</evidence>
<dbReference type="Proteomes" id="UP000323258">
    <property type="component" value="Unassembled WGS sequence"/>
</dbReference>
<name>A0A5D4HA78_9HYPH</name>
<organism evidence="3 4">
    <name type="scientific">Neoaquamicrobium microcysteis</name>
    <dbReference type="NCBI Taxonomy" id="2682781"/>
    <lineage>
        <taxon>Bacteria</taxon>
        <taxon>Pseudomonadati</taxon>
        <taxon>Pseudomonadota</taxon>
        <taxon>Alphaproteobacteria</taxon>
        <taxon>Hyphomicrobiales</taxon>
        <taxon>Phyllobacteriaceae</taxon>
        <taxon>Neoaquamicrobium</taxon>
    </lineage>
</organism>
<protein>
    <submittedName>
        <fullName evidence="3">FAD-binding oxidoreductase</fullName>
    </submittedName>
</protein>
<dbReference type="GO" id="GO:0005737">
    <property type="term" value="C:cytoplasm"/>
    <property type="evidence" value="ECO:0007669"/>
    <property type="project" value="TreeGrafter"/>
</dbReference>
<evidence type="ECO:0000313" key="4">
    <source>
        <dbReference type="Proteomes" id="UP000323258"/>
    </source>
</evidence>
<dbReference type="PANTHER" id="PTHR13847:SF201">
    <property type="entry name" value="PUTATIBE OXIDOREDUCTASE"/>
    <property type="match status" value="1"/>
</dbReference>
<dbReference type="OrthoDB" id="311718at2"/>
<dbReference type="EMBL" id="VSZS01000047">
    <property type="protein sequence ID" value="TYR36385.1"/>
    <property type="molecule type" value="Genomic_DNA"/>
</dbReference>
<proteinExistence type="predicted"/>
<accession>A0A5D4HA78</accession>
<keyword evidence="4" id="KW-1185">Reference proteome</keyword>
<dbReference type="Gene3D" id="3.30.9.10">
    <property type="entry name" value="D-Amino Acid Oxidase, subunit A, domain 2"/>
    <property type="match status" value="1"/>
</dbReference>
<reference evidence="3 4" key="1">
    <citation type="submission" date="2019-08" db="EMBL/GenBank/DDBJ databases">
        <authorList>
            <person name="Seo Y.L."/>
        </authorList>
    </citation>
    <scope>NUCLEOTIDE SEQUENCE [LARGE SCALE GENOMIC DNA]</scope>
    <source>
        <strain evidence="3 4">MaA-C15</strain>
    </source>
</reference>
<dbReference type="SUPFAM" id="SSF51905">
    <property type="entry name" value="FAD/NAD(P)-binding domain"/>
    <property type="match status" value="1"/>
</dbReference>
<comment type="caution">
    <text evidence="3">The sequence shown here is derived from an EMBL/GenBank/DDBJ whole genome shotgun (WGS) entry which is preliminary data.</text>
</comment>
<sequence>MTRKLDLKTGVPVWEAYSAPRIAAQKLRRDVSCDVLVVGLGISGAMLVEALTAQGLAVIGVDRRGIMRGSTPATTALVQFEIDQPITALSRKIGKPDAEQAWRRSRLAVTNLRGRIGELGIACDLAGAQSLYLAGNDLDPGELRLEAEARSDAGIRATYLTPAVLKEKFGIDRKGAILSHENLALDPRKLTAGLLRKALERKARFYAPVEVTGLETAPTGISAKTKGGPAISARQVVLATGYELMDIVPTETHSVISTYAIATKPQKRALWRGAAFVWEASDPYLYVRATADGRVICGGEDEDFVDEATRDDLLPAKTQTISTKLKRLFPQLDTAAEFAWTGCFGTTTTGLPYIGELPGHPGIFAVQGYGGNGITFSQIASEIISTTIASRDDSDRKLFAFGRAGIVRKLVDAAGKLIG</sequence>
<dbReference type="RefSeq" id="WP_148912874.1">
    <property type="nucleotide sequence ID" value="NZ_VSZS01000047.1"/>
</dbReference>
<dbReference type="Pfam" id="PF01266">
    <property type="entry name" value="DAO"/>
    <property type="match status" value="1"/>
</dbReference>
<evidence type="ECO:0000259" key="2">
    <source>
        <dbReference type="Pfam" id="PF01266"/>
    </source>
</evidence>
<evidence type="ECO:0000256" key="1">
    <source>
        <dbReference type="ARBA" id="ARBA00023002"/>
    </source>
</evidence>
<dbReference type="AlphaFoldDB" id="A0A5D4HA78"/>
<gene>
    <name evidence="3" type="ORF">FY036_01080</name>
</gene>
<dbReference type="PANTHER" id="PTHR13847">
    <property type="entry name" value="SARCOSINE DEHYDROGENASE-RELATED"/>
    <property type="match status" value="1"/>
</dbReference>
<feature type="domain" description="FAD dependent oxidoreductase" evidence="2">
    <location>
        <begin position="34"/>
        <end position="384"/>
    </location>
</feature>
<dbReference type="Gene3D" id="3.50.50.60">
    <property type="entry name" value="FAD/NAD(P)-binding domain"/>
    <property type="match status" value="1"/>
</dbReference>
<reference evidence="3 4" key="2">
    <citation type="submission" date="2019-09" db="EMBL/GenBank/DDBJ databases">
        <title>Mesorhizobium sp. MaA-C15 isolated from Microcystis aeruginosa.</title>
        <authorList>
            <person name="Jeong S.E."/>
            <person name="Jin H.M."/>
            <person name="Jeon C.O."/>
        </authorList>
    </citation>
    <scope>NUCLEOTIDE SEQUENCE [LARGE SCALE GENOMIC DNA]</scope>
    <source>
        <strain evidence="3 4">MaA-C15</strain>
    </source>
</reference>
<dbReference type="GO" id="GO:0016491">
    <property type="term" value="F:oxidoreductase activity"/>
    <property type="evidence" value="ECO:0007669"/>
    <property type="project" value="UniProtKB-KW"/>
</dbReference>